<evidence type="ECO:0000313" key="1">
    <source>
        <dbReference type="EMBL" id="RRT45206.1"/>
    </source>
</evidence>
<dbReference type="EMBL" id="AMZH03015987">
    <property type="protein sequence ID" value="RRT45206.1"/>
    <property type="molecule type" value="Genomic_DNA"/>
</dbReference>
<name>A0A426Y0E0_ENSVE</name>
<proteinExistence type="predicted"/>
<reference evidence="1 2" key="1">
    <citation type="journal article" date="2014" name="Agronomy (Basel)">
        <title>A Draft Genome Sequence for Ensete ventricosum, the Drought-Tolerant Tree Against Hunger.</title>
        <authorList>
            <person name="Harrison J."/>
            <person name="Moore K.A."/>
            <person name="Paszkiewicz K."/>
            <person name="Jones T."/>
            <person name="Grant M."/>
            <person name="Ambacheew D."/>
            <person name="Muzemil S."/>
            <person name="Studholme D.J."/>
        </authorList>
    </citation>
    <scope>NUCLEOTIDE SEQUENCE [LARGE SCALE GENOMIC DNA]</scope>
</reference>
<organism evidence="1 2">
    <name type="scientific">Ensete ventricosum</name>
    <name type="common">Abyssinian banana</name>
    <name type="synonym">Musa ensete</name>
    <dbReference type="NCBI Taxonomy" id="4639"/>
    <lineage>
        <taxon>Eukaryota</taxon>
        <taxon>Viridiplantae</taxon>
        <taxon>Streptophyta</taxon>
        <taxon>Embryophyta</taxon>
        <taxon>Tracheophyta</taxon>
        <taxon>Spermatophyta</taxon>
        <taxon>Magnoliopsida</taxon>
        <taxon>Liliopsida</taxon>
        <taxon>Zingiberales</taxon>
        <taxon>Musaceae</taxon>
        <taxon>Ensete</taxon>
    </lineage>
</organism>
<sequence length="136" mass="15400">MSIARSLRKSCGGVVEERAEQQAEHVRTPPCLNGFLDSHLRQTPVMTVRGAARLAYLAHELHDAAATFISRSSADEQSLRHRALAIDSHICKLRYSVETQERRRRCDGGREGDQNSFLMLLEYVHDKCFMSNLVCL</sequence>
<comment type="caution">
    <text evidence="1">The sequence shown here is derived from an EMBL/GenBank/DDBJ whole genome shotgun (WGS) entry which is preliminary data.</text>
</comment>
<protein>
    <submittedName>
        <fullName evidence="1">Uncharacterized protein</fullName>
    </submittedName>
</protein>
<accession>A0A426Y0E0</accession>
<dbReference type="Proteomes" id="UP000287651">
    <property type="component" value="Unassembled WGS sequence"/>
</dbReference>
<gene>
    <name evidence="1" type="ORF">B296_00025014</name>
</gene>
<evidence type="ECO:0000313" key="2">
    <source>
        <dbReference type="Proteomes" id="UP000287651"/>
    </source>
</evidence>
<dbReference type="AlphaFoldDB" id="A0A426Y0E0"/>